<dbReference type="EnsemblMetazoa" id="XM_050644996.1">
    <property type="protein sequence ID" value="XP_050500953.1"/>
    <property type="gene ID" value="LOC126880920"/>
</dbReference>
<dbReference type="Pfam" id="PF00078">
    <property type="entry name" value="RVT_1"/>
    <property type="match status" value="1"/>
</dbReference>
<dbReference type="InterPro" id="IPR000477">
    <property type="entry name" value="RT_dom"/>
</dbReference>
<sequence>MLKARKVPFALKDKIEAELDRLIAQGVLEPITHPKWCTPIVTVCKENGEVRICGDYKSTLNLALNPEPYPVPAVQNILSTLAGGKVFAKLDMAQAYLQLSVNREAAETQTIITHKGAFKYNRLQFGISVAPQIFQKLIDTRLTGISGVLPYYDDILIVGRSEIDLDSKVRAVLSRFQEDISRLHLRKEKCVFRTKTIEFLGFQISEYGLRPTKDKIAAITNAPAPTNKTELQAFLGLLNFYHAFLKDKATIANPLHALLRKNVPWQWRFKEQKAFDLLKDILAKEPVLGHCSERKDLFLTCDASDDEGREYPVAYHSRE</sequence>
<name>A0ABM5JSN2_DIAVI</name>
<dbReference type="PANTHER" id="PTHR37984:SF12">
    <property type="entry name" value="RIBONUCLEASE H"/>
    <property type="match status" value="1"/>
</dbReference>
<dbReference type="Proteomes" id="UP001652700">
    <property type="component" value="Unplaced"/>
</dbReference>
<dbReference type="InterPro" id="IPR043128">
    <property type="entry name" value="Rev_trsase/Diguanyl_cyclase"/>
</dbReference>
<dbReference type="Gene3D" id="3.10.10.10">
    <property type="entry name" value="HIV Type 1 Reverse Transcriptase, subunit A, domain 1"/>
    <property type="match status" value="1"/>
</dbReference>
<evidence type="ECO:0000313" key="3">
    <source>
        <dbReference type="Proteomes" id="UP001652700"/>
    </source>
</evidence>
<dbReference type="GeneID" id="126880920"/>
<dbReference type="Gene3D" id="3.30.70.270">
    <property type="match status" value="2"/>
</dbReference>
<dbReference type="PANTHER" id="PTHR37984">
    <property type="entry name" value="PROTEIN CBG26694"/>
    <property type="match status" value="1"/>
</dbReference>
<reference evidence="2" key="1">
    <citation type="submission" date="2025-05" db="UniProtKB">
        <authorList>
            <consortium name="EnsemblMetazoa"/>
        </authorList>
    </citation>
    <scope>IDENTIFICATION</scope>
</reference>
<dbReference type="SUPFAM" id="SSF56672">
    <property type="entry name" value="DNA/RNA polymerases"/>
    <property type="match status" value="1"/>
</dbReference>
<dbReference type="RefSeq" id="XP_050500953.1">
    <property type="nucleotide sequence ID" value="XM_050644996.1"/>
</dbReference>
<feature type="domain" description="Reverse transcriptase" evidence="1">
    <location>
        <begin position="55"/>
        <end position="204"/>
    </location>
</feature>
<protein>
    <recommendedName>
        <fullName evidence="1">Reverse transcriptase domain-containing protein</fullName>
    </recommendedName>
</protein>
<dbReference type="InterPro" id="IPR043502">
    <property type="entry name" value="DNA/RNA_pol_sf"/>
</dbReference>
<evidence type="ECO:0000259" key="1">
    <source>
        <dbReference type="Pfam" id="PF00078"/>
    </source>
</evidence>
<dbReference type="InterPro" id="IPR050951">
    <property type="entry name" value="Retrovirus_Pol_polyprotein"/>
</dbReference>
<organism evidence="2 3">
    <name type="scientific">Diabrotica virgifera virgifera</name>
    <name type="common">western corn rootworm</name>
    <dbReference type="NCBI Taxonomy" id="50390"/>
    <lineage>
        <taxon>Eukaryota</taxon>
        <taxon>Metazoa</taxon>
        <taxon>Ecdysozoa</taxon>
        <taxon>Arthropoda</taxon>
        <taxon>Hexapoda</taxon>
        <taxon>Insecta</taxon>
        <taxon>Pterygota</taxon>
        <taxon>Neoptera</taxon>
        <taxon>Endopterygota</taxon>
        <taxon>Coleoptera</taxon>
        <taxon>Polyphaga</taxon>
        <taxon>Cucujiformia</taxon>
        <taxon>Chrysomeloidea</taxon>
        <taxon>Chrysomelidae</taxon>
        <taxon>Galerucinae</taxon>
        <taxon>Diabroticina</taxon>
        <taxon>Diabroticites</taxon>
        <taxon>Diabrotica</taxon>
    </lineage>
</organism>
<evidence type="ECO:0000313" key="2">
    <source>
        <dbReference type="EnsemblMetazoa" id="XP_050500953.1"/>
    </source>
</evidence>
<dbReference type="CDD" id="cd01647">
    <property type="entry name" value="RT_LTR"/>
    <property type="match status" value="1"/>
</dbReference>
<accession>A0ABM5JSN2</accession>
<keyword evidence="3" id="KW-1185">Reference proteome</keyword>
<proteinExistence type="predicted"/>